<name>A0ABW9GWE8_9FIRM</name>
<evidence type="ECO:0000256" key="3">
    <source>
        <dbReference type="ARBA" id="ARBA00023004"/>
    </source>
</evidence>
<dbReference type="EMBL" id="JBJUVG010000001">
    <property type="protein sequence ID" value="MFM9413001.1"/>
    <property type="molecule type" value="Genomic_DNA"/>
</dbReference>
<dbReference type="Gene3D" id="3.40.5.90">
    <property type="entry name" value="CDGSH iron-sulfur domain, mitoNEET-type"/>
    <property type="match status" value="2"/>
</dbReference>
<dbReference type="Proteomes" id="UP001631949">
    <property type="component" value="Unassembled WGS sequence"/>
</dbReference>
<accession>A0ABW9GWE8</accession>
<keyword evidence="2" id="KW-0479">Metal-binding</keyword>
<dbReference type="InterPro" id="IPR052950">
    <property type="entry name" value="CISD"/>
</dbReference>
<proteinExistence type="predicted"/>
<feature type="domain" description="Iron-binding zinc finger CDGSH type" evidence="5">
    <location>
        <begin position="28"/>
        <end position="76"/>
    </location>
</feature>
<keyword evidence="3" id="KW-0408">Iron</keyword>
<feature type="domain" description="Iron-binding zinc finger CDGSH type" evidence="5">
    <location>
        <begin position="192"/>
        <end position="229"/>
    </location>
</feature>
<dbReference type="PANTHER" id="PTHR46491:SF3">
    <property type="entry name" value="CDGSH IRON-SULFUR DOMAIN-CONTAINING PROTEIN 3, MITOCHONDRIAL"/>
    <property type="match status" value="1"/>
</dbReference>
<sequence length="236" mass="26252">MANEEKKIIVTEAGPYEIQGNIPLYKEALRKNEDGSHRWDEREALECAGDSYRLCRCGRTDKQPFCDGSHAKGDRPFKGTIRAPFDTVEERAVVLEGAGVNLQDDIDLCSWSRFCHTPHGKVWDLLDKSDDPEVKDWLIQGCVDCPSGRLTAIDKESGEPIEPDLPMEIVVTQDPEEGISGPLVVRGGIPIENADGQTWEVRNRVTLCRCGGSHNTPFCDARHKTISFDDGDLQAE</sequence>
<comment type="caution">
    <text evidence="6">The sequence shown here is derived from an EMBL/GenBank/DDBJ whole genome shotgun (WGS) entry which is preliminary data.</text>
</comment>
<evidence type="ECO:0000256" key="4">
    <source>
        <dbReference type="ARBA" id="ARBA00023014"/>
    </source>
</evidence>
<evidence type="ECO:0000259" key="5">
    <source>
        <dbReference type="SMART" id="SM00704"/>
    </source>
</evidence>
<evidence type="ECO:0000256" key="2">
    <source>
        <dbReference type="ARBA" id="ARBA00022723"/>
    </source>
</evidence>
<reference evidence="6 7" key="1">
    <citation type="journal article" date="2016" name="Int. J. Syst. Evol. Microbiol.">
        <title>Peptococcus simiae sp. nov., isolated from rhesus macaque faeces and emended description of the genus Peptococcus.</title>
        <authorList>
            <person name="Shkoporov A.N."/>
            <person name="Efimov B.A."/>
            <person name="Kondova I."/>
            <person name="Ouwerling B."/>
            <person name="Chaplin A.V."/>
            <person name="Shcherbakova V.A."/>
            <person name="Langermans J.A.M."/>
        </authorList>
    </citation>
    <scope>NUCLEOTIDE SEQUENCE [LARGE SCALE GENOMIC DNA]</scope>
    <source>
        <strain evidence="6 7">M108</strain>
    </source>
</reference>
<dbReference type="InterPro" id="IPR018967">
    <property type="entry name" value="FeS-contain_CDGSH-typ"/>
</dbReference>
<keyword evidence="1" id="KW-0001">2Fe-2S</keyword>
<dbReference type="SMART" id="SM00704">
    <property type="entry name" value="ZnF_CDGSH"/>
    <property type="match status" value="2"/>
</dbReference>
<protein>
    <submittedName>
        <fullName evidence="6">CDGSH iron-sulfur domain-containing protein</fullName>
    </submittedName>
</protein>
<dbReference type="RefSeq" id="WP_408976618.1">
    <property type="nucleotide sequence ID" value="NZ_JBJUVG010000001.1"/>
</dbReference>
<dbReference type="PANTHER" id="PTHR46491">
    <property type="entry name" value="CDGSH IRON SULFUR DOMAIN PROTEIN HOMOLOG"/>
    <property type="match status" value="1"/>
</dbReference>
<evidence type="ECO:0000256" key="1">
    <source>
        <dbReference type="ARBA" id="ARBA00022714"/>
    </source>
</evidence>
<organism evidence="6 7">
    <name type="scientific">Peptococcus simiae</name>
    <dbReference type="NCBI Taxonomy" id="1643805"/>
    <lineage>
        <taxon>Bacteria</taxon>
        <taxon>Bacillati</taxon>
        <taxon>Bacillota</taxon>
        <taxon>Clostridia</taxon>
        <taxon>Eubacteriales</taxon>
        <taxon>Peptococcaceae</taxon>
        <taxon>Peptococcus</taxon>
    </lineage>
</organism>
<gene>
    <name evidence="6" type="ORF">ACKQTC_01240</name>
</gene>
<dbReference type="InterPro" id="IPR042216">
    <property type="entry name" value="MitoNEET_CISD"/>
</dbReference>
<keyword evidence="4" id="KW-0411">Iron-sulfur</keyword>
<evidence type="ECO:0000313" key="7">
    <source>
        <dbReference type="Proteomes" id="UP001631949"/>
    </source>
</evidence>
<keyword evidence="7" id="KW-1185">Reference proteome</keyword>
<dbReference type="Pfam" id="PF06902">
    <property type="entry name" value="Fer4_19"/>
    <property type="match status" value="1"/>
</dbReference>
<dbReference type="Pfam" id="PF09360">
    <property type="entry name" value="zf-CDGSH"/>
    <property type="match status" value="2"/>
</dbReference>
<evidence type="ECO:0000313" key="6">
    <source>
        <dbReference type="EMBL" id="MFM9413001.1"/>
    </source>
</evidence>
<dbReference type="InterPro" id="IPR010693">
    <property type="entry name" value="Divergent_4Fe-4S_mono-cluster"/>
</dbReference>